<dbReference type="EMBL" id="JAAAIL010003639">
    <property type="protein sequence ID" value="KAG0249711.1"/>
    <property type="molecule type" value="Genomic_DNA"/>
</dbReference>
<accession>A0AAD4H0D8</accession>
<organism evidence="1 2">
    <name type="scientific">Linnemannia exigua</name>
    <dbReference type="NCBI Taxonomy" id="604196"/>
    <lineage>
        <taxon>Eukaryota</taxon>
        <taxon>Fungi</taxon>
        <taxon>Fungi incertae sedis</taxon>
        <taxon>Mucoromycota</taxon>
        <taxon>Mortierellomycotina</taxon>
        <taxon>Mortierellomycetes</taxon>
        <taxon>Mortierellales</taxon>
        <taxon>Mortierellaceae</taxon>
        <taxon>Linnemannia</taxon>
    </lineage>
</organism>
<evidence type="ECO:0000313" key="1">
    <source>
        <dbReference type="EMBL" id="KAG0249711.1"/>
    </source>
</evidence>
<proteinExistence type="predicted"/>
<comment type="caution">
    <text evidence="1">The sequence shown here is derived from an EMBL/GenBank/DDBJ whole genome shotgun (WGS) entry which is preliminary data.</text>
</comment>
<keyword evidence="2" id="KW-1185">Reference proteome</keyword>
<evidence type="ECO:0000313" key="2">
    <source>
        <dbReference type="Proteomes" id="UP001194580"/>
    </source>
</evidence>
<dbReference type="Proteomes" id="UP001194580">
    <property type="component" value="Unassembled WGS sequence"/>
</dbReference>
<reference evidence="1" key="1">
    <citation type="journal article" date="2020" name="Fungal Divers.">
        <title>Resolving the Mortierellaceae phylogeny through synthesis of multi-gene phylogenetics and phylogenomics.</title>
        <authorList>
            <person name="Vandepol N."/>
            <person name="Liber J."/>
            <person name="Desiro A."/>
            <person name="Na H."/>
            <person name="Kennedy M."/>
            <person name="Barry K."/>
            <person name="Grigoriev I.V."/>
            <person name="Miller A.N."/>
            <person name="O'Donnell K."/>
            <person name="Stajich J.E."/>
            <person name="Bonito G."/>
        </authorList>
    </citation>
    <scope>NUCLEOTIDE SEQUENCE</scope>
    <source>
        <strain evidence="1">NRRL 28262</strain>
    </source>
</reference>
<name>A0AAD4H0D8_9FUNG</name>
<sequence length="335" mass="37813">MEVDDESRVMPAVNPSVVEAVTIDAVRAQIRELGTKLSTLMGLQAEVELRMELHPDGGSEEDRVYLAVIKRDAGKLAQKVNRWTTLVNRMELSESAMATTVPIGAAGASSIRAQQGDETLNDKSVVLNNLMPRYHRKLPEHEMPKVDRKYSGPVRTNVRMFLHEFNMQGNLLYGPKVFAAVCHRLLALANMDQKVRDKWDTLMKQTEVEDFARQGREKGESYTEFAARLRRLVEVYRVRDLAKQSDVVTVLKMSIPSLAMTVMQQGLIIKMLLAHVGMDMPETNTVDFLMDAIPTALGPDDCMEWKTFIEESKRARLLRESEGTKAYAGDSRKSR</sequence>
<dbReference type="AlphaFoldDB" id="A0AAD4H0D8"/>
<protein>
    <submittedName>
        <fullName evidence="1">Uncharacterized protein</fullName>
    </submittedName>
</protein>
<gene>
    <name evidence="1" type="ORF">BGZ95_007436</name>
</gene>